<dbReference type="GO" id="GO:0043115">
    <property type="term" value="F:precorrin-2 dehydrogenase activity"/>
    <property type="evidence" value="ECO:0007669"/>
    <property type="project" value="UniProtKB-EC"/>
</dbReference>
<comment type="catalytic activity">
    <reaction evidence="6">
        <text>precorrin-2 + NAD(+) = sirohydrochlorin + NADH + 2 H(+)</text>
        <dbReference type="Rhea" id="RHEA:15613"/>
        <dbReference type="ChEBI" id="CHEBI:15378"/>
        <dbReference type="ChEBI" id="CHEBI:57540"/>
        <dbReference type="ChEBI" id="CHEBI:57945"/>
        <dbReference type="ChEBI" id="CHEBI:58351"/>
        <dbReference type="ChEBI" id="CHEBI:58827"/>
        <dbReference type="EC" id="1.3.1.76"/>
    </reaction>
</comment>
<dbReference type="Pfam" id="PF14824">
    <property type="entry name" value="Sirohm_synth_M"/>
    <property type="match status" value="1"/>
</dbReference>
<evidence type="ECO:0000313" key="8">
    <source>
        <dbReference type="EMBL" id="MBB4073392.1"/>
    </source>
</evidence>
<dbReference type="SUPFAM" id="SSF75615">
    <property type="entry name" value="Siroheme synthase middle domains-like"/>
    <property type="match status" value="1"/>
</dbReference>
<keyword evidence="9" id="KW-1185">Reference proteome</keyword>
<feature type="domain" description="Siroheme synthase central" evidence="7">
    <location>
        <begin position="116"/>
        <end position="142"/>
    </location>
</feature>
<evidence type="ECO:0000256" key="1">
    <source>
        <dbReference type="ARBA" id="ARBA00005010"/>
    </source>
</evidence>
<dbReference type="AlphaFoldDB" id="A0A840DPF4"/>
<dbReference type="UniPathway" id="UPA00262">
    <property type="reaction ID" value="UER00222"/>
</dbReference>
<dbReference type="InterPro" id="IPR006367">
    <property type="entry name" value="Sirohaem_synthase_N"/>
</dbReference>
<dbReference type="InterPro" id="IPR036291">
    <property type="entry name" value="NAD(P)-bd_dom_sf"/>
</dbReference>
<dbReference type="EC" id="1.3.1.76" evidence="2"/>
<accession>A0A840DPF4</accession>
<dbReference type="RefSeq" id="WP_183183749.1">
    <property type="nucleotide sequence ID" value="NZ_BMNP01000004.1"/>
</dbReference>
<name>A0A840DPF4_9BACL</name>
<gene>
    <name evidence="8" type="ORF">GGR02_001154</name>
</gene>
<evidence type="ECO:0000313" key="9">
    <source>
        <dbReference type="Proteomes" id="UP000559598"/>
    </source>
</evidence>
<dbReference type="NCBIfam" id="TIGR01470">
    <property type="entry name" value="cysG_Nterm"/>
    <property type="match status" value="1"/>
</dbReference>
<evidence type="ECO:0000256" key="6">
    <source>
        <dbReference type="ARBA" id="ARBA00047561"/>
    </source>
</evidence>
<keyword evidence="3 8" id="KW-0560">Oxidoreductase</keyword>
<keyword evidence="4" id="KW-0520">NAD</keyword>
<dbReference type="Gene3D" id="1.10.8.610">
    <property type="entry name" value="SirC, precorrin-2 dehydrogenase, C-terminal helical domain-like"/>
    <property type="match status" value="1"/>
</dbReference>
<comment type="caution">
    <text evidence="8">The sequence shown here is derived from an EMBL/GenBank/DDBJ whole genome shotgun (WGS) entry which is preliminary data.</text>
</comment>
<evidence type="ECO:0000259" key="7">
    <source>
        <dbReference type="Pfam" id="PF14824"/>
    </source>
</evidence>
<dbReference type="Pfam" id="PF13241">
    <property type="entry name" value="NAD_binding_7"/>
    <property type="match status" value="1"/>
</dbReference>
<keyword evidence="8" id="KW-0456">Lyase</keyword>
<sequence length="205" mass="22895">MYPVMLQIANQSVVVVGGGSVAERKVVGLLEANAAVTVVSPAVTEALKELAAKEKIRWKEKTFSADDIDKAFLVIAATSDRHVNEAVAQAAKPYQLINIVDDPERSNFYVPSVVRRGKLTISVSTSGASPTLAKQIRDEIANIYDEEYERYVDFLTACRRYILQHVDDASIRRSLLKTIATESFRKSGNWEEQFTKLLSQYKKQP</sequence>
<dbReference type="GO" id="GO:0004325">
    <property type="term" value="F:ferrochelatase activity"/>
    <property type="evidence" value="ECO:0007669"/>
    <property type="project" value="InterPro"/>
</dbReference>
<dbReference type="Pfam" id="PF22440">
    <property type="entry name" value="SirC_C"/>
    <property type="match status" value="1"/>
</dbReference>
<proteinExistence type="predicted"/>
<dbReference type="EMBL" id="JACIDE010000006">
    <property type="protein sequence ID" value="MBB4073392.1"/>
    <property type="molecule type" value="Genomic_DNA"/>
</dbReference>
<evidence type="ECO:0000256" key="2">
    <source>
        <dbReference type="ARBA" id="ARBA00012400"/>
    </source>
</evidence>
<dbReference type="NCBIfam" id="NF005222">
    <property type="entry name" value="PRK06718.1"/>
    <property type="match status" value="1"/>
</dbReference>
<dbReference type="PANTHER" id="PTHR35330">
    <property type="entry name" value="SIROHEME BIOSYNTHESIS PROTEIN MET8"/>
    <property type="match status" value="1"/>
</dbReference>
<dbReference type="SUPFAM" id="SSF51735">
    <property type="entry name" value="NAD(P)-binding Rossmann-fold domains"/>
    <property type="match status" value="1"/>
</dbReference>
<dbReference type="PANTHER" id="PTHR35330:SF1">
    <property type="entry name" value="SIROHEME BIOSYNTHESIS PROTEIN MET8"/>
    <property type="match status" value="1"/>
</dbReference>
<dbReference type="InterPro" id="IPR042518">
    <property type="entry name" value="SirC_C"/>
</dbReference>
<reference evidence="8 9" key="1">
    <citation type="submission" date="2020-08" db="EMBL/GenBank/DDBJ databases">
        <title>Genomic Encyclopedia of Type Strains, Phase IV (KMG-IV): sequencing the most valuable type-strain genomes for metagenomic binning, comparative biology and taxonomic classification.</title>
        <authorList>
            <person name="Goeker M."/>
        </authorList>
    </citation>
    <scope>NUCLEOTIDE SEQUENCE [LARGE SCALE GENOMIC DNA]</scope>
    <source>
        <strain evidence="8 9">DSM 17075</strain>
    </source>
</reference>
<organism evidence="8 9">
    <name type="scientific">Anoxybacteroides voinovskiense</name>
    <dbReference type="NCBI Taxonomy" id="230470"/>
    <lineage>
        <taxon>Bacteria</taxon>
        <taxon>Bacillati</taxon>
        <taxon>Bacillota</taxon>
        <taxon>Bacilli</taxon>
        <taxon>Bacillales</taxon>
        <taxon>Anoxybacillaceae</taxon>
        <taxon>Anoxybacteroides</taxon>
    </lineage>
</organism>
<keyword evidence="5" id="KW-0627">Porphyrin biosynthesis</keyword>
<dbReference type="InterPro" id="IPR028161">
    <property type="entry name" value="Met8-like"/>
</dbReference>
<dbReference type="GO" id="GO:0019354">
    <property type="term" value="P:siroheme biosynthetic process"/>
    <property type="evidence" value="ECO:0007669"/>
    <property type="project" value="UniProtKB-UniPathway"/>
</dbReference>
<comment type="pathway">
    <text evidence="1">Porphyrin-containing compound metabolism; siroheme biosynthesis; sirohydrochlorin from precorrin-2: step 1/1.</text>
</comment>
<dbReference type="Gene3D" id="3.40.50.720">
    <property type="entry name" value="NAD(P)-binding Rossmann-like Domain"/>
    <property type="match status" value="1"/>
</dbReference>
<evidence type="ECO:0000256" key="4">
    <source>
        <dbReference type="ARBA" id="ARBA00023027"/>
    </source>
</evidence>
<dbReference type="InterPro" id="IPR028281">
    <property type="entry name" value="Sirohaem_synthase_central"/>
</dbReference>
<evidence type="ECO:0000256" key="3">
    <source>
        <dbReference type="ARBA" id="ARBA00023002"/>
    </source>
</evidence>
<dbReference type="Proteomes" id="UP000559598">
    <property type="component" value="Unassembled WGS sequence"/>
</dbReference>
<evidence type="ECO:0000256" key="5">
    <source>
        <dbReference type="ARBA" id="ARBA00023244"/>
    </source>
</evidence>
<protein>
    <recommendedName>
        <fullName evidence="2">precorrin-2 dehydrogenase</fullName>
        <ecNumber evidence="2">1.3.1.76</ecNumber>
    </recommendedName>
</protein>